<gene>
    <name evidence="1" type="ORF">HYC85_024964</name>
</gene>
<reference evidence="2" key="1">
    <citation type="journal article" date="2020" name="Nat. Commun.">
        <title>Genome assembly of wild tea tree DASZ reveals pedigree and selection history of tea varieties.</title>
        <authorList>
            <person name="Zhang W."/>
            <person name="Zhang Y."/>
            <person name="Qiu H."/>
            <person name="Guo Y."/>
            <person name="Wan H."/>
            <person name="Zhang X."/>
            <person name="Scossa F."/>
            <person name="Alseekh S."/>
            <person name="Zhang Q."/>
            <person name="Wang P."/>
            <person name="Xu L."/>
            <person name="Schmidt M.H."/>
            <person name="Jia X."/>
            <person name="Li D."/>
            <person name="Zhu A."/>
            <person name="Guo F."/>
            <person name="Chen W."/>
            <person name="Ni D."/>
            <person name="Usadel B."/>
            <person name="Fernie A.R."/>
            <person name="Wen W."/>
        </authorList>
    </citation>
    <scope>NUCLEOTIDE SEQUENCE [LARGE SCALE GENOMIC DNA]</scope>
    <source>
        <strain evidence="2">cv. G240</strain>
    </source>
</reference>
<name>A0A7J7GDF1_CAMSI</name>
<accession>A0A7J7GDF1</accession>
<keyword evidence="2" id="KW-1185">Reference proteome</keyword>
<dbReference type="EMBL" id="JACBKZ010000012">
    <property type="protein sequence ID" value="KAF5937458.1"/>
    <property type="molecule type" value="Genomic_DNA"/>
</dbReference>
<evidence type="ECO:0000313" key="2">
    <source>
        <dbReference type="Proteomes" id="UP000593564"/>
    </source>
</evidence>
<reference evidence="1 2" key="2">
    <citation type="submission" date="2020-07" db="EMBL/GenBank/DDBJ databases">
        <title>Genome assembly of wild tea tree DASZ reveals pedigree and selection history of tea varieties.</title>
        <authorList>
            <person name="Zhang W."/>
        </authorList>
    </citation>
    <scope>NUCLEOTIDE SEQUENCE [LARGE SCALE GENOMIC DNA]</scope>
    <source>
        <strain evidence="2">cv. G240</strain>
        <tissue evidence="1">Leaf</tissue>
    </source>
</reference>
<sequence>MALPEWVACFPRASLVALPIQRSNHSLLILSVNLVKMQQKGLGKFEAMWLMDRMTEDIIKKAWSVSIAG</sequence>
<dbReference type="AlphaFoldDB" id="A0A7J7GDF1"/>
<comment type="caution">
    <text evidence="1">The sequence shown here is derived from an EMBL/GenBank/DDBJ whole genome shotgun (WGS) entry which is preliminary data.</text>
</comment>
<organism evidence="1 2">
    <name type="scientific">Camellia sinensis</name>
    <name type="common">Tea plant</name>
    <name type="synonym">Thea sinensis</name>
    <dbReference type="NCBI Taxonomy" id="4442"/>
    <lineage>
        <taxon>Eukaryota</taxon>
        <taxon>Viridiplantae</taxon>
        <taxon>Streptophyta</taxon>
        <taxon>Embryophyta</taxon>
        <taxon>Tracheophyta</taxon>
        <taxon>Spermatophyta</taxon>
        <taxon>Magnoliopsida</taxon>
        <taxon>eudicotyledons</taxon>
        <taxon>Gunneridae</taxon>
        <taxon>Pentapetalae</taxon>
        <taxon>asterids</taxon>
        <taxon>Ericales</taxon>
        <taxon>Theaceae</taxon>
        <taxon>Camellia</taxon>
    </lineage>
</organism>
<protein>
    <submittedName>
        <fullName evidence="1">Uncharacterized protein</fullName>
    </submittedName>
</protein>
<proteinExistence type="predicted"/>
<evidence type="ECO:0000313" key="1">
    <source>
        <dbReference type="EMBL" id="KAF5937458.1"/>
    </source>
</evidence>
<dbReference type="Proteomes" id="UP000593564">
    <property type="component" value="Unassembled WGS sequence"/>
</dbReference>